<accession>A0ABT9ZB70</accession>
<feature type="transmembrane region" description="Helical" evidence="2">
    <location>
        <begin position="7"/>
        <end position="26"/>
    </location>
</feature>
<dbReference type="InterPro" id="IPR011990">
    <property type="entry name" value="TPR-like_helical_dom_sf"/>
</dbReference>
<dbReference type="Proteomes" id="UP001234495">
    <property type="component" value="Unassembled WGS sequence"/>
</dbReference>
<gene>
    <name evidence="3" type="ORF">J2S19_000321</name>
</gene>
<feature type="compositionally biased region" description="Basic and acidic residues" evidence="1">
    <location>
        <begin position="84"/>
        <end position="93"/>
    </location>
</feature>
<reference evidence="3 4" key="1">
    <citation type="submission" date="2023-07" db="EMBL/GenBank/DDBJ databases">
        <title>Genomic Encyclopedia of Type Strains, Phase IV (KMG-IV): sequencing the most valuable type-strain genomes for metagenomic binning, comparative biology and taxonomic classification.</title>
        <authorList>
            <person name="Goeker M."/>
        </authorList>
    </citation>
    <scope>NUCLEOTIDE SEQUENCE [LARGE SCALE GENOMIC DNA]</scope>
    <source>
        <strain evidence="3 4">DSM 29005</strain>
    </source>
</reference>
<sequence length="257" mass="28860">MKRYFMLIASIVVIVIVGSLLGYFYYQKNLSLPERNVEPVSKEITEHDEASDQSNNENTATEDQEAINQTEEQTTDNTEDETEEAQREVPEEKEVRHFIMDDVTKEAFQLIEEENIDEAIEMLEAHANEEQSADRYAWLAAAYGKKIDSTDNVAKIMGLNSKMSNALNKAFEIDPDSLEATFVRGNKLLNTPSFFGGDTNKALSDFQTCLDQGIASEELFLAVADAYAKLGDTVKEDEYRQKAADLSNVSLRSPMAN</sequence>
<organism evidence="3 4">
    <name type="scientific">Metabacillus malikii</name>
    <dbReference type="NCBI Taxonomy" id="1504265"/>
    <lineage>
        <taxon>Bacteria</taxon>
        <taxon>Bacillati</taxon>
        <taxon>Bacillota</taxon>
        <taxon>Bacilli</taxon>
        <taxon>Bacillales</taxon>
        <taxon>Bacillaceae</taxon>
        <taxon>Metabacillus</taxon>
    </lineage>
</organism>
<keyword evidence="4" id="KW-1185">Reference proteome</keyword>
<feature type="region of interest" description="Disordered" evidence="1">
    <location>
        <begin position="44"/>
        <end position="93"/>
    </location>
</feature>
<evidence type="ECO:0000256" key="2">
    <source>
        <dbReference type="SAM" id="Phobius"/>
    </source>
</evidence>
<feature type="compositionally biased region" description="Acidic residues" evidence="1">
    <location>
        <begin position="73"/>
        <end position="83"/>
    </location>
</feature>
<dbReference type="EMBL" id="JAUSUD010000001">
    <property type="protein sequence ID" value="MDQ0229071.1"/>
    <property type="molecule type" value="Genomic_DNA"/>
</dbReference>
<proteinExistence type="predicted"/>
<keyword evidence="2" id="KW-0812">Transmembrane</keyword>
<keyword evidence="2" id="KW-1133">Transmembrane helix</keyword>
<evidence type="ECO:0000313" key="3">
    <source>
        <dbReference type="EMBL" id="MDQ0229071.1"/>
    </source>
</evidence>
<name>A0ABT9ZB70_9BACI</name>
<protein>
    <submittedName>
        <fullName evidence="3">Tetratricopeptide (TPR) repeat protein</fullName>
    </submittedName>
</protein>
<dbReference type="RefSeq" id="WP_307336160.1">
    <property type="nucleotide sequence ID" value="NZ_JAUSUD010000001.1"/>
</dbReference>
<comment type="caution">
    <text evidence="3">The sequence shown here is derived from an EMBL/GenBank/DDBJ whole genome shotgun (WGS) entry which is preliminary data.</text>
</comment>
<evidence type="ECO:0000313" key="4">
    <source>
        <dbReference type="Proteomes" id="UP001234495"/>
    </source>
</evidence>
<dbReference type="Gene3D" id="1.25.40.10">
    <property type="entry name" value="Tetratricopeptide repeat domain"/>
    <property type="match status" value="1"/>
</dbReference>
<evidence type="ECO:0000256" key="1">
    <source>
        <dbReference type="SAM" id="MobiDB-lite"/>
    </source>
</evidence>
<keyword evidence="2" id="KW-0472">Membrane</keyword>
<dbReference type="SUPFAM" id="SSF81901">
    <property type="entry name" value="HCP-like"/>
    <property type="match status" value="1"/>
</dbReference>